<dbReference type="Gene3D" id="3.30.200.20">
    <property type="entry name" value="Phosphorylase Kinase, domain 1"/>
    <property type="match status" value="1"/>
</dbReference>
<dbReference type="GeneID" id="5047916"/>
<dbReference type="Proteomes" id="UP000000600">
    <property type="component" value="Unassembled WGS sequence"/>
</dbReference>
<dbReference type="GO" id="GO:0035556">
    <property type="term" value="P:intracellular signal transduction"/>
    <property type="evidence" value="ECO:0000318"/>
    <property type="project" value="GO_Central"/>
</dbReference>
<evidence type="ECO:0000256" key="9">
    <source>
        <dbReference type="PROSITE-ProRule" id="PRU10141"/>
    </source>
</evidence>
<dbReference type="OMA" id="INMQCAF"/>
<dbReference type="InParanoid" id="A0EHG7"/>
<dbReference type="HOGENOM" id="CLU_000288_63_5_1"/>
<dbReference type="KEGG" id="ptm:GSPATT00027082001"/>
<comment type="similarity">
    <text evidence="10">Belongs to the protein kinase superfamily.</text>
</comment>
<keyword evidence="3" id="KW-0808">Transferase</keyword>
<evidence type="ECO:0000256" key="7">
    <source>
        <dbReference type="ARBA" id="ARBA00047899"/>
    </source>
</evidence>
<dbReference type="eggNOG" id="KOG0598">
    <property type="taxonomic scope" value="Eukaryota"/>
</dbReference>
<dbReference type="InterPro" id="IPR050236">
    <property type="entry name" value="Ser_Thr_kinase_AGC"/>
</dbReference>
<dbReference type="EC" id="2.7.11.1" evidence="1"/>
<comment type="catalytic activity">
    <reaction evidence="7">
        <text>L-threonyl-[protein] + ATP = O-phospho-L-threonyl-[protein] + ADP + H(+)</text>
        <dbReference type="Rhea" id="RHEA:46608"/>
        <dbReference type="Rhea" id="RHEA-COMP:11060"/>
        <dbReference type="Rhea" id="RHEA-COMP:11605"/>
        <dbReference type="ChEBI" id="CHEBI:15378"/>
        <dbReference type="ChEBI" id="CHEBI:30013"/>
        <dbReference type="ChEBI" id="CHEBI:30616"/>
        <dbReference type="ChEBI" id="CHEBI:61977"/>
        <dbReference type="ChEBI" id="CHEBI:456216"/>
        <dbReference type="EC" id="2.7.11.1"/>
    </reaction>
</comment>
<evidence type="ECO:0000313" key="14">
    <source>
        <dbReference type="EMBL" id="CAK94758.1"/>
    </source>
</evidence>
<dbReference type="RefSeq" id="XP_001462131.1">
    <property type="nucleotide sequence ID" value="XM_001462094.1"/>
</dbReference>
<dbReference type="InterPro" id="IPR000719">
    <property type="entry name" value="Prot_kinase_dom"/>
</dbReference>
<evidence type="ECO:0000256" key="4">
    <source>
        <dbReference type="ARBA" id="ARBA00022741"/>
    </source>
</evidence>
<dbReference type="PROSITE" id="PS00108">
    <property type="entry name" value="PROTEIN_KINASE_ST"/>
    <property type="match status" value="1"/>
</dbReference>
<dbReference type="PANTHER" id="PTHR24356:SF374">
    <property type="entry name" value="PROTEIN KINASE DOMAIN-CONTAINING PROTEIN"/>
    <property type="match status" value="1"/>
</dbReference>
<keyword evidence="5" id="KW-0418">Kinase</keyword>
<dbReference type="SMART" id="SM00220">
    <property type="entry name" value="S_TKc"/>
    <property type="match status" value="1"/>
</dbReference>
<evidence type="ECO:0000256" key="1">
    <source>
        <dbReference type="ARBA" id="ARBA00012513"/>
    </source>
</evidence>
<dbReference type="FunFam" id="1.10.510.10:FF:000454">
    <property type="entry name" value="Uncharacterized protein"/>
    <property type="match status" value="1"/>
</dbReference>
<evidence type="ECO:0000259" key="12">
    <source>
        <dbReference type="PROSITE" id="PS50011"/>
    </source>
</evidence>
<name>A0EHG7_PARTE</name>
<dbReference type="Pfam" id="PF00069">
    <property type="entry name" value="Pkinase"/>
    <property type="match status" value="1"/>
</dbReference>
<dbReference type="InterPro" id="IPR017441">
    <property type="entry name" value="Protein_kinase_ATP_BS"/>
</dbReference>
<evidence type="ECO:0000256" key="8">
    <source>
        <dbReference type="ARBA" id="ARBA00048679"/>
    </source>
</evidence>
<evidence type="ECO:0000256" key="10">
    <source>
        <dbReference type="RuleBase" id="RU000304"/>
    </source>
</evidence>
<dbReference type="InterPro" id="IPR011009">
    <property type="entry name" value="Kinase-like_dom_sf"/>
</dbReference>
<organism evidence="14 15">
    <name type="scientific">Paramecium tetraurelia</name>
    <dbReference type="NCBI Taxonomy" id="5888"/>
    <lineage>
        <taxon>Eukaryota</taxon>
        <taxon>Sar</taxon>
        <taxon>Alveolata</taxon>
        <taxon>Ciliophora</taxon>
        <taxon>Intramacronucleata</taxon>
        <taxon>Oligohymenophorea</taxon>
        <taxon>Peniculida</taxon>
        <taxon>Parameciidae</taxon>
        <taxon>Paramecium</taxon>
    </lineage>
</organism>
<evidence type="ECO:0000259" key="13">
    <source>
        <dbReference type="PROSITE" id="PS51285"/>
    </source>
</evidence>
<dbReference type="InterPro" id="IPR000961">
    <property type="entry name" value="AGC-kinase_C"/>
</dbReference>
<dbReference type="GO" id="GO:0005524">
    <property type="term" value="F:ATP binding"/>
    <property type="evidence" value="ECO:0007669"/>
    <property type="project" value="UniProtKB-UniRule"/>
</dbReference>
<dbReference type="STRING" id="5888.A0EHG7"/>
<evidence type="ECO:0000256" key="2">
    <source>
        <dbReference type="ARBA" id="ARBA00022527"/>
    </source>
</evidence>
<feature type="binding site" evidence="9">
    <location>
        <position position="65"/>
    </location>
    <ligand>
        <name>ATP</name>
        <dbReference type="ChEBI" id="CHEBI:30616"/>
    </ligand>
</feature>
<reference evidence="14 15" key="1">
    <citation type="journal article" date="2006" name="Nature">
        <title>Global trends of whole-genome duplications revealed by the ciliate Paramecium tetraurelia.</title>
        <authorList>
            <consortium name="Genoscope"/>
            <person name="Aury J.-M."/>
            <person name="Jaillon O."/>
            <person name="Duret L."/>
            <person name="Noel B."/>
            <person name="Jubin C."/>
            <person name="Porcel B.M."/>
            <person name="Segurens B."/>
            <person name="Daubin V."/>
            <person name="Anthouard V."/>
            <person name="Aiach N."/>
            <person name="Arnaiz O."/>
            <person name="Billaut A."/>
            <person name="Beisson J."/>
            <person name="Blanc I."/>
            <person name="Bouhouche K."/>
            <person name="Camara F."/>
            <person name="Duharcourt S."/>
            <person name="Guigo R."/>
            <person name="Gogendeau D."/>
            <person name="Katinka M."/>
            <person name="Keller A.-M."/>
            <person name="Kissmehl R."/>
            <person name="Klotz C."/>
            <person name="Koll F."/>
            <person name="Le Moue A."/>
            <person name="Lepere C."/>
            <person name="Malinsky S."/>
            <person name="Nowacki M."/>
            <person name="Nowak J.K."/>
            <person name="Plattner H."/>
            <person name="Poulain J."/>
            <person name="Ruiz F."/>
            <person name="Serrano V."/>
            <person name="Zagulski M."/>
            <person name="Dessen P."/>
            <person name="Betermier M."/>
            <person name="Weissenbach J."/>
            <person name="Scarpelli C."/>
            <person name="Schachter V."/>
            <person name="Sperling L."/>
            <person name="Meyer E."/>
            <person name="Cohen J."/>
            <person name="Wincker P."/>
        </authorList>
    </citation>
    <scope>NUCLEOTIDE SEQUENCE [LARGE SCALE GENOMIC DNA]</scope>
    <source>
        <strain evidence="14 15">Stock d4-2</strain>
    </source>
</reference>
<dbReference type="EMBL" id="CT868679">
    <property type="protein sequence ID" value="CAK94758.1"/>
    <property type="molecule type" value="Genomic_DNA"/>
</dbReference>
<gene>
    <name evidence="14" type="ORF">GSPATT00027082001</name>
</gene>
<feature type="region of interest" description="Disordered" evidence="11">
    <location>
        <begin position="363"/>
        <end position="384"/>
    </location>
</feature>
<dbReference type="GO" id="GO:0004674">
    <property type="term" value="F:protein serine/threonine kinase activity"/>
    <property type="evidence" value="ECO:0000318"/>
    <property type="project" value="GO_Central"/>
</dbReference>
<feature type="domain" description="AGC-kinase C-terminal" evidence="13">
    <location>
        <begin position="286"/>
        <end position="356"/>
    </location>
</feature>
<dbReference type="PROSITE" id="PS00107">
    <property type="entry name" value="PROTEIN_KINASE_ATP"/>
    <property type="match status" value="1"/>
</dbReference>
<dbReference type="OrthoDB" id="354826at2759"/>
<dbReference type="PANTHER" id="PTHR24356">
    <property type="entry name" value="SERINE/THREONINE-PROTEIN KINASE"/>
    <property type="match status" value="1"/>
</dbReference>
<keyword evidence="4 9" id="KW-0547">Nucleotide-binding</keyword>
<evidence type="ECO:0000256" key="11">
    <source>
        <dbReference type="SAM" id="MobiDB-lite"/>
    </source>
</evidence>
<dbReference type="FunFam" id="3.30.200.20:FF:000854">
    <property type="entry name" value="Uncharacterized protein"/>
    <property type="match status" value="1"/>
</dbReference>
<sequence>MRKRKTCLKAIVIVQQAYQVTSISNYQFIDAIGRGGFGKVWKVKKKKNTLFYALKVMSKAKIILKKSVQSVLNERQLLSNLRNGFMINMQCAFQDKEYLYLVMDLLTGGDLRFHIGRLRRFNEEQTKFFAACIIIALEYLHQNGILHRDLKPENLVFDSSGYLRLTDLGIARIWKPENSSDTSGTPGYMAPEVMCRQNHGIGVDYFALGVIVYECMLGRRPYLGRSRQEIREQMLSKQAAIKRQEIPPGWDIQAGDFANQQLLQRKPQNRLGSNGPEEVKEHPWFKDFDWEKLENKRILAPFIPNCNQDNYLPSDGINDSDDSLSAEQHLMLRRNSIQNLFNGYDQDGNQQQCSQNNLMIFSSQSSARSSKPPTLSSTLKSSKL</sequence>
<keyword evidence="15" id="KW-1185">Reference proteome</keyword>
<dbReference type="PROSITE" id="PS50011">
    <property type="entry name" value="PROTEIN_KINASE_DOM"/>
    <property type="match status" value="1"/>
</dbReference>
<proteinExistence type="inferred from homology"/>
<evidence type="ECO:0000313" key="15">
    <source>
        <dbReference type="Proteomes" id="UP000000600"/>
    </source>
</evidence>
<dbReference type="Gene3D" id="1.10.510.10">
    <property type="entry name" value="Transferase(Phosphotransferase) domain 1"/>
    <property type="match status" value="1"/>
</dbReference>
<evidence type="ECO:0000256" key="3">
    <source>
        <dbReference type="ARBA" id="ARBA00022679"/>
    </source>
</evidence>
<dbReference type="InterPro" id="IPR008271">
    <property type="entry name" value="Ser/Thr_kinase_AS"/>
</dbReference>
<comment type="catalytic activity">
    <reaction evidence="8">
        <text>L-seryl-[protein] + ATP = O-phospho-L-seryl-[protein] + ADP + H(+)</text>
        <dbReference type="Rhea" id="RHEA:17989"/>
        <dbReference type="Rhea" id="RHEA-COMP:9863"/>
        <dbReference type="Rhea" id="RHEA-COMP:11604"/>
        <dbReference type="ChEBI" id="CHEBI:15378"/>
        <dbReference type="ChEBI" id="CHEBI:29999"/>
        <dbReference type="ChEBI" id="CHEBI:30616"/>
        <dbReference type="ChEBI" id="CHEBI:83421"/>
        <dbReference type="ChEBI" id="CHEBI:456216"/>
        <dbReference type="EC" id="2.7.11.1"/>
    </reaction>
</comment>
<keyword evidence="6 9" id="KW-0067">ATP-binding</keyword>
<protein>
    <recommendedName>
        <fullName evidence="1">non-specific serine/threonine protein kinase</fullName>
        <ecNumber evidence="1">2.7.11.1</ecNumber>
    </recommendedName>
</protein>
<evidence type="ECO:0000256" key="5">
    <source>
        <dbReference type="ARBA" id="ARBA00022777"/>
    </source>
</evidence>
<dbReference type="SUPFAM" id="SSF56112">
    <property type="entry name" value="Protein kinase-like (PK-like)"/>
    <property type="match status" value="1"/>
</dbReference>
<keyword evidence="2 10" id="KW-0723">Serine/threonine-protein kinase</keyword>
<dbReference type="PROSITE" id="PS51285">
    <property type="entry name" value="AGC_KINASE_CTER"/>
    <property type="match status" value="1"/>
</dbReference>
<dbReference type="AlphaFoldDB" id="A0EHG7"/>
<accession>A0EHG7</accession>
<feature type="domain" description="Protein kinase" evidence="12">
    <location>
        <begin position="26"/>
        <end position="285"/>
    </location>
</feature>
<evidence type="ECO:0000256" key="6">
    <source>
        <dbReference type="ARBA" id="ARBA00022840"/>
    </source>
</evidence>